<sequence>MVVDDVHLMNILKGKRIKLTLRTSSFFGDVQRINPNRSLVLNDVVDASNGCKIPGSKLFFGNEIINVEFTSESNNDIRTVPDSCPEVERFKPYMKMITIDDDDEGERVNIVVIDEFHEKFAPAVMHIKKQHVIGVGASGVELFRHGRLCWLQIATKNKVYLFDILLLGAQAFKNGLSAILECKDILKVIHDCRAIAGCLSVQFGLKMNNVFDTQVADVMCFHSETGGFLPDRVSTLQEVISLHLKVPSSKLRSLERQSQSTEEEKEMWFIRPCPVTLMKAMALAVVHLQPLRLVLMDTLMVDYMTLVDSYINSSQYEPDELQHVGKDVLAMPRELMKLQQMYQERNQWATKHYPVTEPGLLARFEPRTTPPSKPSPELQAESSTQSESFKPPSVPQEVTPSRITSHCTPQIRKATTVSAKENRSVPFPEGVGSTEALMNTIGRGKPVGKEQSSTYNLTPKGRGFFFQEPPVQIPEENTGTINRPGRMEMTSLCPGLTPTQKVMPQPDLPPASPESLLCSLTQSFRSFRH</sequence>
<dbReference type="STRING" id="244447.ENSCSEP00000001314"/>
<organism evidence="3 4">
    <name type="scientific">Cynoglossus semilaevis</name>
    <name type="common">Tongue sole</name>
    <dbReference type="NCBI Taxonomy" id="244447"/>
    <lineage>
        <taxon>Eukaryota</taxon>
        <taxon>Metazoa</taxon>
        <taxon>Chordata</taxon>
        <taxon>Craniata</taxon>
        <taxon>Vertebrata</taxon>
        <taxon>Euteleostomi</taxon>
        <taxon>Actinopterygii</taxon>
        <taxon>Neopterygii</taxon>
        <taxon>Teleostei</taxon>
        <taxon>Neoteleostei</taxon>
        <taxon>Acanthomorphata</taxon>
        <taxon>Carangaria</taxon>
        <taxon>Pleuronectiformes</taxon>
        <taxon>Pleuronectoidei</taxon>
        <taxon>Cynoglossidae</taxon>
        <taxon>Cynoglossinae</taxon>
        <taxon>Cynoglossus</taxon>
    </lineage>
</organism>
<reference evidence="3" key="3">
    <citation type="submission" date="2025-09" db="UniProtKB">
        <authorList>
            <consortium name="Ensembl"/>
        </authorList>
    </citation>
    <scope>IDENTIFICATION</scope>
</reference>
<dbReference type="Proteomes" id="UP000265120">
    <property type="component" value="Chromosome 1"/>
</dbReference>
<dbReference type="Pfam" id="PF01612">
    <property type="entry name" value="DNA_pol_A_exo1"/>
    <property type="match status" value="1"/>
</dbReference>
<dbReference type="InterPro" id="IPR052144">
    <property type="entry name" value="piRNA_biogenesis_EXD1"/>
</dbReference>
<dbReference type="GO" id="GO:0008408">
    <property type="term" value="F:3'-5' exonuclease activity"/>
    <property type="evidence" value="ECO:0007669"/>
    <property type="project" value="InterPro"/>
</dbReference>
<keyword evidence="4" id="KW-1185">Reference proteome</keyword>
<dbReference type="Ensembl" id="ENSCSET00000001343.1">
    <property type="protein sequence ID" value="ENSCSEP00000001314.1"/>
    <property type="gene ID" value="ENSCSEG00000000904.1"/>
</dbReference>
<feature type="compositionally biased region" description="Polar residues" evidence="1">
    <location>
        <begin position="396"/>
        <end position="419"/>
    </location>
</feature>
<dbReference type="InterPro" id="IPR002562">
    <property type="entry name" value="3'-5'_exonuclease_dom"/>
</dbReference>
<feature type="domain" description="3'-5' exonuclease" evidence="2">
    <location>
        <begin position="145"/>
        <end position="223"/>
    </location>
</feature>
<proteinExistence type="predicted"/>
<dbReference type="InterPro" id="IPR036397">
    <property type="entry name" value="RNaseH_sf"/>
</dbReference>
<accession>A0A3P8UHK5</accession>
<dbReference type="PANTHER" id="PTHR46628">
    <property type="entry name" value="PIRNA BIOGENESIS PROTEIN EXD1"/>
    <property type="match status" value="1"/>
</dbReference>
<evidence type="ECO:0000313" key="4">
    <source>
        <dbReference type="Proteomes" id="UP000265120"/>
    </source>
</evidence>
<feature type="region of interest" description="Disordered" evidence="1">
    <location>
        <begin position="362"/>
        <end position="436"/>
    </location>
</feature>
<dbReference type="SUPFAM" id="SSF53098">
    <property type="entry name" value="Ribonuclease H-like"/>
    <property type="match status" value="1"/>
</dbReference>
<dbReference type="AlphaFoldDB" id="A0A3P8UHK5"/>
<dbReference type="GO" id="GO:0003676">
    <property type="term" value="F:nucleic acid binding"/>
    <property type="evidence" value="ECO:0007669"/>
    <property type="project" value="InterPro"/>
</dbReference>
<reference evidence="3" key="2">
    <citation type="submission" date="2025-08" db="UniProtKB">
        <authorList>
            <consortium name="Ensembl"/>
        </authorList>
    </citation>
    <scope>IDENTIFICATION</scope>
</reference>
<dbReference type="GO" id="GO:1990923">
    <property type="term" value="C:PET complex"/>
    <property type="evidence" value="ECO:0007669"/>
    <property type="project" value="TreeGrafter"/>
</dbReference>
<protein>
    <recommendedName>
        <fullName evidence="2">3'-5' exonuclease domain-containing protein</fullName>
    </recommendedName>
</protein>
<dbReference type="InterPro" id="IPR012337">
    <property type="entry name" value="RNaseH-like_sf"/>
</dbReference>
<evidence type="ECO:0000313" key="3">
    <source>
        <dbReference type="Ensembl" id="ENSCSEP00000001314.1"/>
    </source>
</evidence>
<evidence type="ECO:0000256" key="1">
    <source>
        <dbReference type="SAM" id="MobiDB-lite"/>
    </source>
</evidence>
<dbReference type="GO" id="GO:0034587">
    <property type="term" value="P:piRNA processing"/>
    <property type="evidence" value="ECO:0007669"/>
    <property type="project" value="TreeGrafter"/>
</dbReference>
<dbReference type="FunCoup" id="A0A3P8UHK5">
    <property type="interactions" value="245"/>
</dbReference>
<dbReference type="PANTHER" id="PTHR46628:SF1">
    <property type="entry name" value="PIRNA BIOGENESIS PROTEIN EXD1"/>
    <property type="match status" value="1"/>
</dbReference>
<dbReference type="GeneTree" id="ENSGT00390000003581"/>
<dbReference type="InParanoid" id="A0A3P8UHK5"/>
<feature type="region of interest" description="Disordered" evidence="1">
    <location>
        <begin position="492"/>
        <end position="513"/>
    </location>
</feature>
<reference evidence="3 4" key="1">
    <citation type="journal article" date="2014" name="Nat. Genet.">
        <title>Whole-genome sequence of a flatfish provides insights into ZW sex chromosome evolution and adaptation to a benthic lifestyle.</title>
        <authorList>
            <person name="Chen S."/>
            <person name="Zhang G."/>
            <person name="Shao C."/>
            <person name="Huang Q."/>
            <person name="Liu G."/>
            <person name="Zhang P."/>
            <person name="Song W."/>
            <person name="An N."/>
            <person name="Chalopin D."/>
            <person name="Volff J.N."/>
            <person name="Hong Y."/>
            <person name="Li Q."/>
            <person name="Sha Z."/>
            <person name="Zhou H."/>
            <person name="Xie M."/>
            <person name="Yu Q."/>
            <person name="Liu Y."/>
            <person name="Xiang H."/>
            <person name="Wang N."/>
            <person name="Wu K."/>
            <person name="Yang C."/>
            <person name="Zhou Q."/>
            <person name="Liao X."/>
            <person name="Yang L."/>
            <person name="Hu Q."/>
            <person name="Zhang J."/>
            <person name="Meng L."/>
            <person name="Jin L."/>
            <person name="Tian Y."/>
            <person name="Lian J."/>
            <person name="Yang J."/>
            <person name="Miao G."/>
            <person name="Liu S."/>
            <person name="Liang Z."/>
            <person name="Yan F."/>
            <person name="Li Y."/>
            <person name="Sun B."/>
            <person name="Zhang H."/>
            <person name="Zhang J."/>
            <person name="Zhu Y."/>
            <person name="Du M."/>
            <person name="Zhao Y."/>
            <person name="Schartl M."/>
            <person name="Tang Q."/>
            <person name="Wang J."/>
        </authorList>
    </citation>
    <scope>NUCLEOTIDE SEQUENCE</scope>
</reference>
<evidence type="ECO:0000259" key="2">
    <source>
        <dbReference type="Pfam" id="PF01612"/>
    </source>
</evidence>
<dbReference type="CDD" id="cd06148">
    <property type="entry name" value="Egl_like_exo"/>
    <property type="match status" value="1"/>
</dbReference>
<name>A0A3P8UHK5_CYNSE</name>
<dbReference type="OMA" id="GMEPTCM"/>
<dbReference type="Gene3D" id="3.30.420.10">
    <property type="entry name" value="Ribonuclease H-like superfamily/Ribonuclease H"/>
    <property type="match status" value="1"/>
</dbReference>